<keyword evidence="1" id="KW-0472">Membrane</keyword>
<sequence length="89" mass="9710">MWTNLYVMSAVIIAAATWLVSPRFQSSDPPSEVSRGFWSVVAGVLWPVVVVGALQLAAFRYVVQRLRSEPVEAAELPPPAELQDACSHS</sequence>
<organism evidence="2 3">
    <name type="scientific">Mycolicibacterium aromaticivorans JS19b1 = JCM 16368</name>
    <dbReference type="NCBI Taxonomy" id="1440774"/>
    <lineage>
        <taxon>Bacteria</taxon>
        <taxon>Bacillati</taxon>
        <taxon>Actinomycetota</taxon>
        <taxon>Actinomycetes</taxon>
        <taxon>Mycobacteriales</taxon>
        <taxon>Mycobacteriaceae</taxon>
        <taxon>Mycolicibacterium</taxon>
    </lineage>
</organism>
<keyword evidence="1" id="KW-1133">Transmembrane helix</keyword>
<evidence type="ECO:0000256" key="1">
    <source>
        <dbReference type="SAM" id="Phobius"/>
    </source>
</evidence>
<dbReference type="OrthoDB" id="4733774at2"/>
<dbReference type="eggNOG" id="ENOG50327GU">
    <property type="taxonomic scope" value="Bacteria"/>
</dbReference>
<dbReference type="STRING" id="1440774.Y900_011910"/>
<proteinExistence type="predicted"/>
<reference evidence="2" key="1">
    <citation type="submission" date="2014-05" db="EMBL/GenBank/DDBJ databases">
        <title>Genome sequence of Mycobacterium aromaticivorans strain JS19b1T (= DSM 45407T).</title>
        <authorList>
            <person name="Kwak Y."/>
            <person name="Park G.-S."/>
            <person name="Li Q.X."/>
            <person name="Lee S.-E."/>
            <person name="Shin J.-H."/>
        </authorList>
    </citation>
    <scope>NUCLEOTIDE SEQUENCE [LARGE SCALE GENOMIC DNA]</scope>
    <source>
        <strain evidence="2">JS19b1</strain>
    </source>
</reference>
<dbReference type="AlphaFoldDB" id="A0A064CH11"/>
<dbReference type="EMBL" id="JALN02000001">
    <property type="protein sequence ID" value="KDE99625.1"/>
    <property type="molecule type" value="Genomic_DNA"/>
</dbReference>
<feature type="transmembrane region" description="Helical" evidence="1">
    <location>
        <begin position="36"/>
        <end position="59"/>
    </location>
</feature>
<name>A0A064CH11_9MYCO</name>
<keyword evidence="1" id="KW-0812">Transmembrane</keyword>
<gene>
    <name evidence="2" type="ORF">Y900_011910</name>
</gene>
<accession>A0A064CH11</accession>
<comment type="caution">
    <text evidence="2">The sequence shown here is derived from an EMBL/GenBank/DDBJ whole genome shotgun (WGS) entry which is preliminary data.</text>
</comment>
<evidence type="ECO:0000313" key="3">
    <source>
        <dbReference type="Proteomes" id="UP000022835"/>
    </source>
</evidence>
<evidence type="ECO:0000313" key="2">
    <source>
        <dbReference type="EMBL" id="KDE99625.1"/>
    </source>
</evidence>
<protein>
    <submittedName>
        <fullName evidence="2">Uncharacterized protein</fullName>
    </submittedName>
</protein>
<keyword evidence="3" id="KW-1185">Reference proteome</keyword>
<dbReference type="RefSeq" id="WP_036341963.1">
    <property type="nucleotide sequence ID" value="NZ_JALN02000001.1"/>
</dbReference>
<dbReference type="Proteomes" id="UP000022835">
    <property type="component" value="Unassembled WGS sequence"/>
</dbReference>